<name>A0A7S2C367_9STRA</name>
<gene>
    <name evidence="2" type="ORF">DSPE1174_LOCUS11931</name>
</gene>
<proteinExistence type="predicted"/>
<dbReference type="EMBL" id="HBGS01023466">
    <property type="protein sequence ID" value="CAD9414393.1"/>
    <property type="molecule type" value="Transcribed_RNA"/>
</dbReference>
<evidence type="ECO:0000256" key="1">
    <source>
        <dbReference type="SAM" id="MobiDB-lite"/>
    </source>
</evidence>
<accession>A0A7S2C367</accession>
<evidence type="ECO:0000313" key="2">
    <source>
        <dbReference type="EMBL" id="CAD9414393.1"/>
    </source>
</evidence>
<feature type="region of interest" description="Disordered" evidence="1">
    <location>
        <begin position="149"/>
        <end position="169"/>
    </location>
</feature>
<dbReference type="AlphaFoldDB" id="A0A7S2C367"/>
<organism evidence="2">
    <name type="scientific">Octactis speculum</name>
    <dbReference type="NCBI Taxonomy" id="3111310"/>
    <lineage>
        <taxon>Eukaryota</taxon>
        <taxon>Sar</taxon>
        <taxon>Stramenopiles</taxon>
        <taxon>Ochrophyta</taxon>
        <taxon>Dictyochophyceae</taxon>
        <taxon>Dictyochales</taxon>
        <taxon>Dictyochaceae</taxon>
        <taxon>Octactis</taxon>
    </lineage>
</organism>
<protein>
    <submittedName>
        <fullName evidence="2">Uncharacterized protein</fullName>
    </submittedName>
</protein>
<sequence>MRQTSDTLAGNNTTILPASRQRYRNWLGRLNNRRNGTRNNIRGVNSNALGSRRRMRVANMDFRSCHRDAADRMFNTDSANNERPEALTASSGLDDHEEDTLPDAIPHTLTPASRLADCFIRPRGAPTHNTLPDSDITQIMTQIDVESQPEVQDMESENQEYQAHQAPQSSVKCKTTGAAETMFAPPSHGYHTTLSDILIIGGSVHFAI</sequence>
<reference evidence="2" key="1">
    <citation type="submission" date="2021-01" db="EMBL/GenBank/DDBJ databases">
        <authorList>
            <person name="Corre E."/>
            <person name="Pelletier E."/>
            <person name="Niang G."/>
            <person name="Scheremetjew M."/>
            <person name="Finn R."/>
            <person name="Kale V."/>
            <person name="Holt S."/>
            <person name="Cochrane G."/>
            <person name="Meng A."/>
            <person name="Brown T."/>
            <person name="Cohen L."/>
        </authorList>
    </citation>
    <scope>NUCLEOTIDE SEQUENCE</scope>
    <source>
        <strain evidence="2">CCMP1381</strain>
    </source>
</reference>
<feature type="compositionally biased region" description="Polar residues" evidence="1">
    <location>
        <begin position="159"/>
        <end position="169"/>
    </location>
</feature>
<feature type="region of interest" description="Disordered" evidence="1">
    <location>
        <begin position="73"/>
        <end position="108"/>
    </location>
</feature>